<keyword evidence="1" id="KW-0732">Signal</keyword>
<dbReference type="GO" id="GO:0008253">
    <property type="term" value="F:5'-nucleotidase activity"/>
    <property type="evidence" value="ECO:0007669"/>
    <property type="project" value="TreeGrafter"/>
</dbReference>
<dbReference type="InterPro" id="IPR006179">
    <property type="entry name" value="5_nucleotidase/apyrase"/>
</dbReference>
<dbReference type="PANTHER" id="PTHR11575:SF24">
    <property type="entry name" value="5'-NUCLEOTIDASE"/>
    <property type="match status" value="1"/>
</dbReference>
<dbReference type="PRINTS" id="PR01607">
    <property type="entry name" value="APYRASEFAMLY"/>
</dbReference>
<proteinExistence type="inferred from homology"/>
<feature type="domain" description="5'-Nucleotidase C-terminal" evidence="4">
    <location>
        <begin position="381"/>
        <end position="538"/>
    </location>
</feature>
<dbReference type="SUPFAM" id="SSF56300">
    <property type="entry name" value="Metallo-dependent phosphatases"/>
    <property type="match status" value="1"/>
</dbReference>
<name>E8M5H9_PHOS4</name>
<gene>
    <name evidence="5" type="ORF">VISI1226_01565</name>
</gene>
<evidence type="ECO:0000259" key="4">
    <source>
        <dbReference type="Pfam" id="PF02872"/>
    </source>
</evidence>
<evidence type="ECO:0000256" key="2">
    <source>
        <dbReference type="RuleBase" id="RU362119"/>
    </source>
</evidence>
<dbReference type="Pfam" id="PF02872">
    <property type="entry name" value="5_nucleotid_C"/>
    <property type="match status" value="1"/>
</dbReference>
<dbReference type="InterPro" id="IPR029052">
    <property type="entry name" value="Metallo-depent_PP-like"/>
</dbReference>
<dbReference type="InterPro" id="IPR036907">
    <property type="entry name" value="5'-Nucleotdase_C_sf"/>
</dbReference>
<dbReference type="Gene3D" id="3.90.780.10">
    <property type="entry name" value="5'-Nucleotidase, C-terminal domain"/>
    <property type="match status" value="1"/>
</dbReference>
<dbReference type="InterPro" id="IPR004843">
    <property type="entry name" value="Calcineurin-like_PHP"/>
</dbReference>
<evidence type="ECO:0000313" key="5">
    <source>
        <dbReference type="EMBL" id="EGA70772.1"/>
    </source>
</evidence>
<keyword evidence="2" id="KW-0378">Hydrolase</keyword>
<dbReference type="SUPFAM" id="SSF55816">
    <property type="entry name" value="5'-nucleotidase (syn. UDP-sugar hydrolase), C-terminal domain"/>
    <property type="match status" value="1"/>
</dbReference>
<dbReference type="AlphaFoldDB" id="E8M5H9"/>
<dbReference type="PANTHER" id="PTHR11575">
    <property type="entry name" value="5'-NUCLEOTIDASE-RELATED"/>
    <property type="match status" value="1"/>
</dbReference>
<comment type="similarity">
    <text evidence="2">Belongs to the 5'-nucleotidase family.</text>
</comment>
<dbReference type="Gene3D" id="3.60.21.10">
    <property type="match status" value="1"/>
</dbReference>
<feature type="domain" description="Calcineurin-like phosphoesterase" evidence="3">
    <location>
        <begin position="12"/>
        <end position="250"/>
    </location>
</feature>
<reference evidence="5 6" key="1">
    <citation type="journal article" date="2012" name="Int. J. Syst. Evol. Microbiol.">
        <title>Vibrio caribbeanicus sp. nov., isolated from the marine sponge Scleritoderma cyanea.</title>
        <authorList>
            <person name="Hoffmann M."/>
            <person name="Monday S.R."/>
            <person name="Allard M.W."/>
            <person name="Strain E.A."/>
            <person name="Whittaker P."/>
            <person name="Naum M."/>
            <person name="McCarthy P.J."/>
            <person name="Lopez J.V."/>
            <person name="Fischer M."/>
            <person name="Brown E.W."/>
        </authorList>
    </citation>
    <scope>NUCLEOTIDE SEQUENCE [LARGE SCALE GENOMIC DNA]</scope>
    <source>
        <strain evidence="6">DSMZ 21326</strain>
    </source>
</reference>
<comment type="caution">
    <text evidence="5">The sequence shown here is derived from an EMBL/GenBank/DDBJ whole genome shotgun (WGS) entry which is preliminary data.</text>
</comment>
<dbReference type="GeneID" id="95568870"/>
<dbReference type="GO" id="GO:0008768">
    <property type="term" value="F:UDP-sugar diphosphatase activity"/>
    <property type="evidence" value="ECO:0007669"/>
    <property type="project" value="TreeGrafter"/>
</dbReference>
<dbReference type="OrthoDB" id="9803927at2"/>
<evidence type="ECO:0000256" key="1">
    <source>
        <dbReference type="ARBA" id="ARBA00022729"/>
    </source>
</evidence>
<dbReference type="GO" id="GO:0000166">
    <property type="term" value="F:nucleotide binding"/>
    <property type="evidence" value="ECO:0007669"/>
    <property type="project" value="UniProtKB-KW"/>
</dbReference>
<organism evidence="5 6">
    <name type="scientific">Vibrio sinaloensis DSM 21326</name>
    <dbReference type="NCBI Taxonomy" id="945550"/>
    <lineage>
        <taxon>Bacteria</taxon>
        <taxon>Pseudomonadati</taxon>
        <taxon>Pseudomonadota</taxon>
        <taxon>Gammaproteobacteria</taxon>
        <taxon>Vibrionales</taxon>
        <taxon>Vibrionaceae</taxon>
        <taxon>Vibrio</taxon>
        <taxon>Vibrio oreintalis group</taxon>
    </lineage>
</organism>
<dbReference type="Proteomes" id="UP000006228">
    <property type="component" value="Unassembled WGS sequence"/>
</dbReference>
<dbReference type="eggNOG" id="COG0737">
    <property type="taxonomic scope" value="Bacteria"/>
</dbReference>
<evidence type="ECO:0000313" key="6">
    <source>
        <dbReference type="Proteomes" id="UP000006228"/>
    </source>
</evidence>
<sequence length="583" mass="64087">MMNKNNKPAKIKLAHINDTHSYFEPTSLQLSIDVEQQPIQPYVSAGGFARIATRKNQLAQIANDNDQSFIFLHAGDCFQGTLYFSLFKGEANSTMLNTLNIDAMALGNHELDMGNEPVAQFAQQIEFPLLAGNWDLSNEDADKKLRLSESDKVISYDPSKQAAQWIVKEAQGEPIAIFSLALDKMADISNPDPDTPFINSVTTAVNTVAEIHSAGINKIILLSHMGYEADLEMAEKVDGISVIVGGHSHRLQGDFSSLGLKEDDPYGLEINGTRVVQAGYHALSMGHCDIEFSADGKIVAFEGKNELLLGRRLFIDASMTEARNDDFYAKARHFIDSHPNVYVCKKDKQVQQILLERYTNQVRTLQRHFIATANQTLRHVRVPDEQGPSMLAPLVAESFAYCMNQIGHQVEFAIHNAGGVRTSINAGDISVADIAGRLLPFAVPIGVYQLSGNDIAAALEGAINNALNNGVEGTGDGSYPYTYNLSFDYSYDSPAGQRIKNLMIYNDEQGWQPVDNEKIYTGSSSAYTMKGKEGYEAMSNMKGEGIVTTQSMADCFITLLKDKPDVINRTPLPKPSIGWHKGC</sequence>
<dbReference type="InterPro" id="IPR008334">
    <property type="entry name" value="5'-Nucleotdase_C"/>
</dbReference>
<dbReference type="GO" id="GO:0030288">
    <property type="term" value="C:outer membrane-bounded periplasmic space"/>
    <property type="evidence" value="ECO:0007669"/>
    <property type="project" value="TreeGrafter"/>
</dbReference>
<evidence type="ECO:0000259" key="3">
    <source>
        <dbReference type="Pfam" id="PF00149"/>
    </source>
</evidence>
<dbReference type="RefSeq" id="WP_008076012.1">
    <property type="nucleotide sequence ID" value="NZ_AEVT01000056.1"/>
</dbReference>
<protein>
    <submittedName>
        <fullName evidence="5">Putative 5'-nucleotidase</fullName>
    </submittedName>
</protein>
<dbReference type="Pfam" id="PF00149">
    <property type="entry name" value="Metallophos"/>
    <property type="match status" value="1"/>
</dbReference>
<keyword evidence="2" id="KW-0547">Nucleotide-binding</keyword>
<dbReference type="EMBL" id="AEVT01000056">
    <property type="protein sequence ID" value="EGA70772.1"/>
    <property type="molecule type" value="Genomic_DNA"/>
</dbReference>
<accession>E8M5H9</accession>
<dbReference type="GO" id="GO:0009166">
    <property type="term" value="P:nucleotide catabolic process"/>
    <property type="evidence" value="ECO:0007669"/>
    <property type="project" value="InterPro"/>
</dbReference>